<dbReference type="EMBL" id="ML978127">
    <property type="protein sequence ID" value="KAF2097713.1"/>
    <property type="molecule type" value="Genomic_DNA"/>
</dbReference>
<dbReference type="OrthoDB" id="2498029at2759"/>
<dbReference type="Proteomes" id="UP000799772">
    <property type="component" value="Unassembled WGS sequence"/>
</dbReference>
<dbReference type="SUPFAM" id="SSF53474">
    <property type="entry name" value="alpha/beta-Hydrolases"/>
    <property type="match status" value="1"/>
</dbReference>
<dbReference type="InterPro" id="IPR050261">
    <property type="entry name" value="FrsA_esterase"/>
</dbReference>
<dbReference type="PANTHER" id="PTHR22946">
    <property type="entry name" value="DIENELACTONE HYDROLASE DOMAIN-CONTAINING PROTEIN-RELATED"/>
    <property type="match status" value="1"/>
</dbReference>
<comment type="caution">
    <text evidence="3">The sequence shown here is derived from an EMBL/GenBank/DDBJ whole genome shotgun (WGS) entry which is preliminary data.</text>
</comment>
<keyword evidence="1" id="KW-0378">Hydrolase</keyword>
<dbReference type="Gene3D" id="3.40.50.1820">
    <property type="entry name" value="alpha/beta hydrolase"/>
    <property type="match status" value="1"/>
</dbReference>
<proteinExistence type="predicted"/>
<evidence type="ECO:0000313" key="4">
    <source>
        <dbReference type="Proteomes" id="UP000799772"/>
    </source>
</evidence>
<feature type="region of interest" description="Disordered" evidence="2">
    <location>
        <begin position="1"/>
        <end position="22"/>
    </location>
</feature>
<accession>A0A9P4ICY4</accession>
<name>A0A9P4ICY4_9PEZI</name>
<evidence type="ECO:0000256" key="1">
    <source>
        <dbReference type="ARBA" id="ARBA00022801"/>
    </source>
</evidence>
<dbReference type="AlphaFoldDB" id="A0A9P4ICY4"/>
<evidence type="ECO:0000256" key="2">
    <source>
        <dbReference type="SAM" id="MobiDB-lite"/>
    </source>
</evidence>
<protein>
    <submittedName>
        <fullName evidence="3">Alpha/beta-hydrolase</fullName>
    </submittedName>
</protein>
<organism evidence="3 4">
    <name type="scientific">Rhizodiscina lignyota</name>
    <dbReference type="NCBI Taxonomy" id="1504668"/>
    <lineage>
        <taxon>Eukaryota</taxon>
        <taxon>Fungi</taxon>
        <taxon>Dikarya</taxon>
        <taxon>Ascomycota</taxon>
        <taxon>Pezizomycotina</taxon>
        <taxon>Dothideomycetes</taxon>
        <taxon>Pleosporomycetidae</taxon>
        <taxon>Aulographales</taxon>
        <taxon>Rhizodiscinaceae</taxon>
        <taxon>Rhizodiscina</taxon>
    </lineage>
</organism>
<sequence>MTTTTTKTSLSEDGPKPAEKLPATQRCRVEPLKIEVQDGPNGFVPGFLHLPTGFAKGLATSPNQTAAILLSGAGGGVVGPSSMYLSIADKLASLANGIPCLRLDYRYPARNRYCVRDVFTAMDLLQDMYGLRRFVLVGWSFGGAPVFTAGGTDERVVGCATVASQTAETEGIKRLSPRPVLLLHGTGDKTLSPSCSQRLYDWYGTQGDRTLRLFDGDDHALTRNAEKAEILISRFIATCAGLKVDEMEQKRVLESKLLEDGDRIENMRKGGDLTGQEHLE</sequence>
<reference evidence="3" key="1">
    <citation type="journal article" date="2020" name="Stud. Mycol.">
        <title>101 Dothideomycetes genomes: a test case for predicting lifestyles and emergence of pathogens.</title>
        <authorList>
            <person name="Haridas S."/>
            <person name="Albert R."/>
            <person name="Binder M."/>
            <person name="Bloem J."/>
            <person name="Labutti K."/>
            <person name="Salamov A."/>
            <person name="Andreopoulos B."/>
            <person name="Baker S."/>
            <person name="Barry K."/>
            <person name="Bills G."/>
            <person name="Bluhm B."/>
            <person name="Cannon C."/>
            <person name="Castanera R."/>
            <person name="Culley D."/>
            <person name="Daum C."/>
            <person name="Ezra D."/>
            <person name="Gonzalez J."/>
            <person name="Henrissat B."/>
            <person name="Kuo A."/>
            <person name="Liang C."/>
            <person name="Lipzen A."/>
            <person name="Lutzoni F."/>
            <person name="Magnuson J."/>
            <person name="Mondo S."/>
            <person name="Nolan M."/>
            <person name="Ohm R."/>
            <person name="Pangilinan J."/>
            <person name="Park H.-J."/>
            <person name="Ramirez L."/>
            <person name="Alfaro M."/>
            <person name="Sun H."/>
            <person name="Tritt A."/>
            <person name="Yoshinaga Y."/>
            <person name="Zwiers L.-H."/>
            <person name="Turgeon B."/>
            <person name="Goodwin S."/>
            <person name="Spatafora J."/>
            <person name="Crous P."/>
            <person name="Grigoriev I."/>
        </authorList>
    </citation>
    <scope>NUCLEOTIDE SEQUENCE</scope>
    <source>
        <strain evidence="3">CBS 133067</strain>
    </source>
</reference>
<evidence type="ECO:0000313" key="3">
    <source>
        <dbReference type="EMBL" id="KAF2097713.1"/>
    </source>
</evidence>
<dbReference type="GO" id="GO:0016788">
    <property type="term" value="F:hydrolase activity, acting on ester bonds"/>
    <property type="evidence" value="ECO:0007669"/>
    <property type="project" value="UniProtKB-ARBA"/>
</dbReference>
<dbReference type="InterPro" id="IPR029058">
    <property type="entry name" value="AB_hydrolase_fold"/>
</dbReference>
<gene>
    <name evidence="3" type="ORF">NA57DRAFT_66337</name>
</gene>
<dbReference type="PANTHER" id="PTHR22946:SF9">
    <property type="entry name" value="POLYKETIDE TRANSFERASE AF380"/>
    <property type="match status" value="1"/>
</dbReference>
<keyword evidence="4" id="KW-1185">Reference proteome</keyword>